<dbReference type="AlphaFoldDB" id="A0AA42B8Q0"/>
<gene>
    <name evidence="1" type="ORF">NAF29_16420</name>
</gene>
<protein>
    <submittedName>
        <fullName evidence="1">Uncharacterized protein</fullName>
    </submittedName>
</protein>
<accession>A0AA42B8Q0</accession>
<name>A0AA42B8Q0_9GAMM</name>
<keyword evidence="2" id="KW-1185">Reference proteome</keyword>
<evidence type="ECO:0000313" key="2">
    <source>
        <dbReference type="Proteomes" id="UP001165393"/>
    </source>
</evidence>
<proteinExistence type="predicted"/>
<dbReference type="RefSeq" id="WP_251262717.1">
    <property type="nucleotide sequence ID" value="NZ_JAMQGP010000009.1"/>
</dbReference>
<dbReference type="Proteomes" id="UP001165393">
    <property type="component" value="Unassembled WGS sequence"/>
</dbReference>
<evidence type="ECO:0000313" key="1">
    <source>
        <dbReference type="EMBL" id="MCM2681234.1"/>
    </source>
</evidence>
<organism evidence="1 2">
    <name type="scientific">Echinimonas agarilytica</name>
    <dbReference type="NCBI Taxonomy" id="1215918"/>
    <lineage>
        <taxon>Bacteria</taxon>
        <taxon>Pseudomonadati</taxon>
        <taxon>Pseudomonadota</taxon>
        <taxon>Gammaproteobacteria</taxon>
        <taxon>Alteromonadales</taxon>
        <taxon>Echinimonadaceae</taxon>
        <taxon>Echinimonas</taxon>
    </lineage>
</organism>
<reference evidence="1 2" key="1">
    <citation type="journal article" date="2013" name="Antonie Van Leeuwenhoek">
        <title>Echinimonas agarilytica gen. nov., sp. nov., a new gammaproteobacterium isolated from the sea urchin Strongylocentrotus intermedius.</title>
        <authorList>
            <person name="Nedashkovskaya O.I."/>
            <person name="Stenkova A.M."/>
            <person name="Zhukova N.V."/>
            <person name="Van Trappen S."/>
            <person name="Lee J.S."/>
            <person name="Kim S.B."/>
        </authorList>
    </citation>
    <scope>NUCLEOTIDE SEQUENCE [LARGE SCALE GENOMIC DNA]</scope>
    <source>
        <strain evidence="1 2">KMM 6351</strain>
    </source>
</reference>
<dbReference type="EMBL" id="JAMQGP010000009">
    <property type="protein sequence ID" value="MCM2681234.1"/>
    <property type="molecule type" value="Genomic_DNA"/>
</dbReference>
<sequence length="140" mass="15922">MQYFNIFDYLVHSKAKDQAENALLAEYTLPKLDGLCKQQLVEQLEFILRAAGLPSVTQRNIRTTFNNYSRLQQLNLVALALQDLDIAPALDNEVWNNIRDPLHQAPCGHDALKRVHTRIEAKHGKRIRIGATPLSMSEMS</sequence>
<comment type="caution">
    <text evidence="1">The sequence shown here is derived from an EMBL/GenBank/DDBJ whole genome shotgun (WGS) entry which is preliminary data.</text>
</comment>